<keyword evidence="2" id="KW-0812">Transmembrane</keyword>
<evidence type="ECO:0000256" key="2">
    <source>
        <dbReference type="SAM" id="Phobius"/>
    </source>
</evidence>
<dbReference type="InterPro" id="IPR039904">
    <property type="entry name" value="TRANK1"/>
</dbReference>
<feature type="transmembrane region" description="Helical" evidence="2">
    <location>
        <begin position="745"/>
        <end position="767"/>
    </location>
</feature>
<evidence type="ECO:0000313" key="3">
    <source>
        <dbReference type="EMBL" id="KAA8532332.1"/>
    </source>
</evidence>
<evidence type="ECO:0000256" key="1">
    <source>
        <dbReference type="SAM" id="MobiDB-lite"/>
    </source>
</evidence>
<feature type="compositionally biased region" description="Basic and acidic residues" evidence="1">
    <location>
        <begin position="703"/>
        <end position="721"/>
    </location>
</feature>
<reference evidence="3 4" key="1">
    <citation type="submission" date="2019-09" db="EMBL/GenBank/DDBJ databases">
        <title>A chromosome-level genome assembly of the Chinese tupelo Nyssa sinensis.</title>
        <authorList>
            <person name="Yang X."/>
            <person name="Kang M."/>
            <person name="Yang Y."/>
            <person name="Xiong H."/>
            <person name="Wang M."/>
            <person name="Zhang Z."/>
            <person name="Wang Z."/>
            <person name="Wu H."/>
            <person name="Ma T."/>
            <person name="Liu J."/>
            <person name="Xi Z."/>
        </authorList>
    </citation>
    <scope>NUCLEOTIDE SEQUENCE [LARGE SCALE GENOMIC DNA]</scope>
    <source>
        <strain evidence="3">J267</strain>
        <tissue evidence="3">Leaf</tissue>
    </source>
</reference>
<keyword evidence="2" id="KW-0472">Membrane</keyword>
<organism evidence="3 4">
    <name type="scientific">Nyssa sinensis</name>
    <dbReference type="NCBI Taxonomy" id="561372"/>
    <lineage>
        <taxon>Eukaryota</taxon>
        <taxon>Viridiplantae</taxon>
        <taxon>Streptophyta</taxon>
        <taxon>Embryophyta</taxon>
        <taxon>Tracheophyta</taxon>
        <taxon>Spermatophyta</taxon>
        <taxon>Magnoliopsida</taxon>
        <taxon>eudicotyledons</taxon>
        <taxon>Gunneridae</taxon>
        <taxon>Pentapetalae</taxon>
        <taxon>asterids</taxon>
        <taxon>Cornales</taxon>
        <taxon>Nyssaceae</taxon>
        <taxon>Nyssa</taxon>
    </lineage>
</organism>
<dbReference type="AlphaFoldDB" id="A0A5J5ARG7"/>
<dbReference type="PANTHER" id="PTHR21529">
    <property type="entry name" value="MAMMARY TURMOR VIRUS RECEPTOR HOMOLOG 1, 2 MTVR1, 2"/>
    <property type="match status" value="1"/>
</dbReference>
<evidence type="ECO:0000313" key="4">
    <source>
        <dbReference type="Proteomes" id="UP000325577"/>
    </source>
</evidence>
<dbReference type="EMBL" id="CM018042">
    <property type="protein sequence ID" value="KAA8532332.1"/>
    <property type="molecule type" value="Genomic_DNA"/>
</dbReference>
<name>A0A5J5ARG7_9ASTE</name>
<accession>A0A5J5ARG7</accession>
<sequence>MIASQRHKSLRGEILSAWKILDDHLNSNTTKYVWNNVLVDDLIKHSEDLISQNRVTMETLIYFWDFWKEKIVNLIDSLWCIGKQNVSEYMTYENFCLNYMGVQKHDVNKNAIYLFLYSNANWLREIGYGLTKRNGNLVSFDAQQFVPAIRRYWCSEIHFVGLKVLKTLEALYDYSVKNSFSMFHQTMSIVHIFEVATFLQKYNFVDRSAPVQEYIDLSCNYFFGNIFPLDWRKSLMQNMIFLRGTKQSMNILSQVIFANISTESPLTYGQMSRVVVMILGSGGLTDELYKKILESSIANSEWREFIGELSRNRGSATNNSFYSSTEVSLSFHYDSRQEVSLVCKFSEALKNASFANWEAEHDFISPSCFLYLVERLILLLSYFHGYFLTTKSSFVEWLIFQEWSINPSSISINDTKLSLILGDIYNFLACVVQELLLKIHGAMVVLRLVVVLCLICVNSGKHFDKLFNMLGRSDIVSQLPRPFCDTLRRAQKCNFIYVLADALGKIENPLVLVNLRNNFSKFSCSDVIFVSMKVSRCREDILQALFPEKGVTTNSCSNDDHDQEKGSKFWEILDGLELLEIGKGGDAMHLVSIIPIIKEEVDEKFQLISSAMASFQENNHQDEGKILLEANSMLDALNQFSSALDISEGEFDVKVSTIGELSKTLRSRRQEVEPLLKGMFFKNEINAVGEASEISSAVTEMDENSKADRNNSEEDKMKDDAYPTTTSIKADVENNNSEEDKDERLCTYIYIYIYICISSYIFVTVYVL</sequence>
<proteinExistence type="predicted"/>
<dbReference type="PANTHER" id="PTHR21529:SF4">
    <property type="entry name" value="TPR AND ANKYRIN REPEAT-CONTAINING PROTEIN 1"/>
    <property type="match status" value="1"/>
</dbReference>
<dbReference type="OrthoDB" id="3156807at2759"/>
<protein>
    <submittedName>
        <fullName evidence="3">Uncharacterized protein</fullName>
    </submittedName>
</protein>
<gene>
    <name evidence="3" type="ORF">F0562_032413</name>
</gene>
<keyword evidence="2" id="KW-1133">Transmembrane helix</keyword>
<dbReference type="Proteomes" id="UP000325577">
    <property type="component" value="Linkage Group LG19"/>
</dbReference>
<keyword evidence="4" id="KW-1185">Reference proteome</keyword>
<feature type="region of interest" description="Disordered" evidence="1">
    <location>
        <begin position="696"/>
        <end position="736"/>
    </location>
</feature>